<feature type="domain" description="PPM-type phosphatase" evidence="3">
    <location>
        <begin position="138"/>
        <end position="352"/>
    </location>
</feature>
<name>A0A543CMZ9_9ACTN</name>
<dbReference type="GO" id="GO:0016791">
    <property type="term" value="F:phosphatase activity"/>
    <property type="evidence" value="ECO:0007669"/>
    <property type="project" value="TreeGrafter"/>
</dbReference>
<dbReference type="PANTHER" id="PTHR43156">
    <property type="entry name" value="STAGE II SPORULATION PROTEIN E-RELATED"/>
    <property type="match status" value="1"/>
</dbReference>
<feature type="transmembrane region" description="Helical" evidence="2">
    <location>
        <begin position="64"/>
        <end position="82"/>
    </location>
</feature>
<dbReference type="Pfam" id="PF07228">
    <property type="entry name" value="SpoIIE"/>
    <property type="match status" value="1"/>
</dbReference>
<dbReference type="SUPFAM" id="SSF81606">
    <property type="entry name" value="PP2C-like"/>
    <property type="match status" value="1"/>
</dbReference>
<evidence type="ECO:0000259" key="3">
    <source>
        <dbReference type="SMART" id="SM00331"/>
    </source>
</evidence>
<keyword evidence="2" id="KW-0812">Transmembrane</keyword>
<feature type="transmembrane region" description="Helical" evidence="2">
    <location>
        <begin position="88"/>
        <end position="107"/>
    </location>
</feature>
<dbReference type="Proteomes" id="UP000316096">
    <property type="component" value="Unassembled WGS sequence"/>
</dbReference>
<sequence>MYGSREIEPRRSRFAAKASIWVVPLSALAIITAADLALRGGSGVCVMYAVVPALALLQGADQRRFHLTGVAAFSVCFLLAVIRGREDALASAAGVAAVMVVCGIGCLGRLRRLADTQAVAEVVQRALLRPLPSRLGPLRLETRYLASAPQAQVGGDVYDAAWTPYGIRLLIGDVMGNGLGTVETAGRLLGAFREAAYDEEDLASLAWRLHVGLSRDPGVGERGVFATALLVNVSPAGDVAEVLSCGHPPPLLLRSDGGVEEVEIGSPLPPLGMLELSQEHVRIEVGLRPGDGLLLYTDGFTEARDADGEFFPLARHAACGEPEDLVQRLVDDLAAHVGDRLGDDAALVMLRRHEADGIKVDDHVRHSATP</sequence>
<keyword evidence="2" id="KW-0472">Membrane</keyword>
<gene>
    <name evidence="4" type="ORF">FB559_4089</name>
</gene>
<dbReference type="InterPro" id="IPR052016">
    <property type="entry name" value="Bact_Sigma-Reg"/>
</dbReference>
<feature type="transmembrane region" description="Helical" evidence="2">
    <location>
        <begin position="14"/>
        <end position="34"/>
    </location>
</feature>
<dbReference type="Gene3D" id="3.60.40.10">
    <property type="entry name" value="PPM-type phosphatase domain"/>
    <property type="match status" value="1"/>
</dbReference>
<evidence type="ECO:0000256" key="1">
    <source>
        <dbReference type="ARBA" id="ARBA00022801"/>
    </source>
</evidence>
<dbReference type="SMART" id="SM00331">
    <property type="entry name" value="PP2C_SIG"/>
    <property type="match status" value="1"/>
</dbReference>
<organism evidence="4 5">
    <name type="scientific">Actinoallomurus bryophytorum</name>
    <dbReference type="NCBI Taxonomy" id="1490222"/>
    <lineage>
        <taxon>Bacteria</taxon>
        <taxon>Bacillati</taxon>
        <taxon>Actinomycetota</taxon>
        <taxon>Actinomycetes</taxon>
        <taxon>Streptosporangiales</taxon>
        <taxon>Thermomonosporaceae</taxon>
        <taxon>Actinoallomurus</taxon>
    </lineage>
</organism>
<dbReference type="InterPro" id="IPR036457">
    <property type="entry name" value="PPM-type-like_dom_sf"/>
</dbReference>
<keyword evidence="2" id="KW-1133">Transmembrane helix</keyword>
<proteinExistence type="predicted"/>
<dbReference type="InterPro" id="IPR001932">
    <property type="entry name" value="PPM-type_phosphatase-like_dom"/>
</dbReference>
<evidence type="ECO:0000313" key="4">
    <source>
        <dbReference type="EMBL" id="TQL98463.1"/>
    </source>
</evidence>
<dbReference type="OrthoDB" id="4324833at2"/>
<evidence type="ECO:0000256" key="2">
    <source>
        <dbReference type="SAM" id="Phobius"/>
    </source>
</evidence>
<dbReference type="PANTHER" id="PTHR43156:SF2">
    <property type="entry name" value="STAGE II SPORULATION PROTEIN E"/>
    <property type="match status" value="1"/>
</dbReference>
<protein>
    <submittedName>
        <fullName evidence="4">Stage II sporulation protein E</fullName>
    </submittedName>
</protein>
<dbReference type="AlphaFoldDB" id="A0A543CMZ9"/>
<evidence type="ECO:0000313" key="5">
    <source>
        <dbReference type="Proteomes" id="UP000316096"/>
    </source>
</evidence>
<comment type="caution">
    <text evidence="4">The sequence shown here is derived from an EMBL/GenBank/DDBJ whole genome shotgun (WGS) entry which is preliminary data.</text>
</comment>
<dbReference type="EMBL" id="VFOZ01000001">
    <property type="protein sequence ID" value="TQL98463.1"/>
    <property type="molecule type" value="Genomic_DNA"/>
</dbReference>
<keyword evidence="5" id="KW-1185">Reference proteome</keyword>
<accession>A0A543CMZ9</accession>
<keyword evidence="1" id="KW-0378">Hydrolase</keyword>
<reference evidence="4 5" key="1">
    <citation type="submission" date="2019-06" db="EMBL/GenBank/DDBJ databases">
        <title>Sequencing the genomes of 1000 actinobacteria strains.</title>
        <authorList>
            <person name="Klenk H.-P."/>
        </authorList>
    </citation>
    <scope>NUCLEOTIDE SEQUENCE [LARGE SCALE GENOMIC DNA]</scope>
    <source>
        <strain evidence="4 5">DSM 102200</strain>
    </source>
</reference>
<feature type="transmembrane region" description="Helical" evidence="2">
    <location>
        <begin position="40"/>
        <end position="57"/>
    </location>
</feature>